<name>A0A0D1YM93_9EURO</name>
<dbReference type="AlphaFoldDB" id="A0A0D1YM93"/>
<feature type="transmembrane region" description="Helical" evidence="2">
    <location>
        <begin position="17"/>
        <end position="39"/>
    </location>
</feature>
<sequence>MLAGLLRDSSSRLTPRAVIHTLSYSLLLFVIFLVVARVARDVLISRRRPKHLQHYGLIKSNLEDQYDPKYDSTENESASTPIVIKALYIHPIKSCTPIEVKRALLTKIGFAYDRCFALAVDSDKDENHWQFISQRTKPRMALIKQELWLPHAASDPGDCLVRAGGCLVVSFPDPDPPVWTKRVQAVFESWSLSAMPEVRFTVPLLPGTAQIDELGLKLRDFTIHSRTASGLDIGCIPDVAAALPKLKRFLKVPERQSLTLLRCTPDTLVPTNKNLAPLKYIGTPAMHGYTDQQPVHIINLPSVHATSLLLPKENQPLSALRFRANMYIFGAPAYDEETWKRFLILPKAATTERRARVAPALSVVCRTSRCTMPNVNPDTGLFEEENAPPERKKGKPQPSTTLVEYRTVESGNPAALGYLGMHCVPEDSGFKEAIDQGADLYVEVGDEIEVIETGHHLYGSTGDDY</sequence>
<dbReference type="SUPFAM" id="SSF141673">
    <property type="entry name" value="MOSC N-terminal domain-like"/>
    <property type="match status" value="1"/>
</dbReference>
<reference evidence="4 5" key="1">
    <citation type="submission" date="2015-01" db="EMBL/GenBank/DDBJ databases">
        <title>The Genome Sequence of Exophiala sideris CBS121828.</title>
        <authorList>
            <consortium name="The Broad Institute Genomics Platform"/>
            <person name="Cuomo C."/>
            <person name="de Hoog S."/>
            <person name="Gorbushina A."/>
            <person name="Stielow B."/>
            <person name="Teixiera M."/>
            <person name="Abouelleil A."/>
            <person name="Chapman S.B."/>
            <person name="Priest M."/>
            <person name="Young S.K."/>
            <person name="Wortman J."/>
            <person name="Nusbaum C."/>
            <person name="Birren B."/>
        </authorList>
    </citation>
    <scope>NUCLEOTIDE SEQUENCE [LARGE SCALE GENOMIC DNA]</scope>
    <source>
        <strain evidence="4 5">CBS 121828</strain>
    </source>
</reference>
<dbReference type="Pfam" id="PF03473">
    <property type="entry name" value="MOSC"/>
    <property type="match status" value="1"/>
</dbReference>
<evidence type="ECO:0000313" key="4">
    <source>
        <dbReference type="EMBL" id="KIV82194.1"/>
    </source>
</evidence>
<dbReference type="InterPro" id="IPR005302">
    <property type="entry name" value="MoCF_Sase_C"/>
</dbReference>
<dbReference type="OrthoDB" id="17255at2759"/>
<dbReference type="PROSITE" id="PS51340">
    <property type="entry name" value="MOSC"/>
    <property type="match status" value="1"/>
</dbReference>
<proteinExistence type="predicted"/>
<gene>
    <name evidence="4" type="ORF">PV11_04321</name>
</gene>
<feature type="region of interest" description="Disordered" evidence="1">
    <location>
        <begin position="376"/>
        <end position="400"/>
    </location>
</feature>
<keyword evidence="2" id="KW-0812">Transmembrane</keyword>
<accession>A0A0D1YM93</accession>
<dbReference type="InterPro" id="IPR011037">
    <property type="entry name" value="Pyrv_Knase-like_insert_dom_sf"/>
</dbReference>
<dbReference type="SUPFAM" id="SSF50800">
    <property type="entry name" value="PK beta-barrel domain-like"/>
    <property type="match status" value="1"/>
</dbReference>
<dbReference type="EMBL" id="KN846952">
    <property type="protein sequence ID" value="KIV82194.1"/>
    <property type="molecule type" value="Genomic_DNA"/>
</dbReference>
<keyword evidence="2" id="KW-0472">Membrane</keyword>
<evidence type="ECO:0000259" key="3">
    <source>
        <dbReference type="PROSITE" id="PS51340"/>
    </source>
</evidence>
<dbReference type="Proteomes" id="UP000053599">
    <property type="component" value="Unassembled WGS sequence"/>
</dbReference>
<dbReference type="GO" id="GO:0003824">
    <property type="term" value="F:catalytic activity"/>
    <property type="evidence" value="ECO:0007669"/>
    <property type="project" value="InterPro"/>
</dbReference>
<dbReference type="GO" id="GO:0030151">
    <property type="term" value="F:molybdenum ion binding"/>
    <property type="evidence" value="ECO:0007669"/>
    <property type="project" value="InterPro"/>
</dbReference>
<evidence type="ECO:0000313" key="5">
    <source>
        <dbReference type="Proteomes" id="UP000053599"/>
    </source>
</evidence>
<dbReference type="Pfam" id="PF03476">
    <property type="entry name" value="MOSC_N"/>
    <property type="match status" value="1"/>
</dbReference>
<dbReference type="STRING" id="1016849.A0A0D1YM93"/>
<evidence type="ECO:0000256" key="1">
    <source>
        <dbReference type="SAM" id="MobiDB-lite"/>
    </source>
</evidence>
<evidence type="ECO:0000256" key="2">
    <source>
        <dbReference type="SAM" id="Phobius"/>
    </source>
</evidence>
<organism evidence="4 5">
    <name type="scientific">Exophiala sideris</name>
    <dbReference type="NCBI Taxonomy" id="1016849"/>
    <lineage>
        <taxon>Eukaryota</taxon>
        <taxon>Fungi</taxon>
        <taxon>Dikarya</taxon>
        <taxon>Ascomycota</taxon>
        <taxon>Pezizomycotina</taxon>
        <taxon>Eurotiomycetes</taxon>
        <taxon>Chaetothyriomycetidae</taxon>
        <taxon>Chaetothyriales</taxon>
        <taxon>Herpotrichiellaceae</taxon>
        <taxon>Exophiala</taxon>
    </lineage>
</organism>
<feature type="domain" description="MOSC" evidence="3">
    <location>
        <begin position="255"/>
        <end position="451"/>
    </location>
</feature>
<dbReference type="GO" id="GO:0030170">
    <property type="term" value="F:pyridoxal phosphate binding"/>
    <property type="evidence" value="ECO:0007669"/>
    <property type="project" value="InterPro"/>
</dbReference>
<dbReference type="HOGENOM" id="CLU_028286_7_1_1"/>
<dbReference type="InterPro" id="IPR005303">
    <property type="entry name" value="MOCOS_middle"/>
</dbReference>
<protein>
    <recommendedName>
        <fullName evidence="3">MOSC domain-containing protein</fullName>
    </recommendedName>
</protein>
<keyword evidence="2" id="KW-1133">Transmembrane helix</keyword>